<dbReference type="Ensembl" id="ENSEBUT00000028060.1">
    <property type="protein sequence ID" value="ENSEBUP00000027484.1"/>
    <property type="gene ID" value="ENSEBUG00000016845.1"/>
</dbReference>
<dbReference type="PROSITE" id="PS50280">
    <property type="entry name" value="SET"/>
    <property type="match status" value="1"/>
</dbReference>
<evidence type="ECO:0000256" key="16">
    <source>
        <dbReference type="ARBA" id="ARBA00048985"/>
    </source>
</evidence>
<dbReference type="GO" id="GO:0032259">
    <property type="term" value="P:methylation"/>
    <property type="evidence" value="ECO:0007669"/>
    <property type="project" value="UniProtKB-KW"/>
</dbReference>
<dbReference type="AlphaFoldDB" id="A0A8C4RAG7"/>
<dbReference type="PROSITE" id="PS01360">
    <property type="entry name" value="ZF_MYND_1"/>
    <property type="match status" value="1"/>
</dbReference>
<dbReference type="InterPro" id="IPR050869">
    <property type="entry name" value="H3K4_H4K5_MeTrfase"/>
</dbReference>
<evidence type="ECO:0000256" key="1">
    <source>
        <dbReference type="ARBA" id="ARBA00004123"/>
    </source>
</evidence>
<keyword evidence="9 17" id="KW-0863">Zinc-finger</keyword>
<sequence>MDTLEDVAQNESESGVLVKQFVSDAHGRGLLTTVPVSRGRLLLVGSPYCAVLAASERSQSCENCLIRKQHLSRCSKCRQARYCGTTCQRSDWTAHRLECPVLCAFGPSWTPPETVRLVARILTKQKTSTKKCPSEELFTIGELQSHLSDLNVEQKELIGQYIRILHKYYSKHVEFPGNEELIELFSKVNCNSFTIEDEELIHVGAALYPSLALLNHSCDFNCVVTFHGTTAEVHAVRDLLAGEELLITYIDLLYTSFDRIAQLRDLYFFTCTCKLCKTHHLDNEKLCIKQAGERPTEGEVNEMIKYSQAKIKEIREAKHVRSPEELLEMCKQCQTRQETVFAGGNVYNLHVEYQAMGAYLYLGQTKQALNLGLNLIKCYQTLYPPNSVNVAALWIKIGHLQRDLEKPIGAIDSFHKASLKH</sequence>
<dbReference type="EC" id="2.1.1.354" evidence="3"/>
<keyword evidence="8" id="KW-0479">Metal-binding</keyword>
<reference evidence="20" key="1">
    <citation type="submission" date="2025-08" db="UniProtKB">
        <authorList>
            <consortium name="Ensembl"/>
        </authorList>
    </citation>
    <scope>IDENTIFICATION</scope>
</reference>
<dbReference type="PANTHER" id="PTHR12197:SF193">
    <property type="entry name" value="N-LYSINE METHYLTRANSFERASE SMYD2"/>
    <property type="match status" value="1"/>
</dbReference>
<keyword evidence="12" id="KW-0804">Transcription</keyword>
<evidence type="ECO:0000256" key="10">
    <source>
        <dbReference type="ARBA" id="ARBA00022833"/>
    </source>
</evidence>
<protein>
    <recommendedName>
        <fullName evidence="3">[histone H3]-lysine(4) N-trimethyltransferase</fullName>
        <ecNumber evidence="3">2.1.1.354</ecNumber>
    </recommendedName>
</protein>
<dbReference type="Gene3D" id="2.170.270.10">
    <property type="entry name" value="SET domain"/>
    <property type="match status" value="1"/>
</dbReference>
<dbReference type="Pfam" id="PF01753">
    <property type="entry name" value="zf-MYND"/>
    <property type="match status" value="1"/>
</dbReference>
<evidence type="ECO:0000256" key="5">
    <source>
        <dbReference type="ARBA" id="ARBA00022603"/>
    </source>
</evidence>
<organism evidence="20 21">
    <name type="scientific">Eptatretus burgeri</name>
    <name type="common">Inshore hagfish</name>
    <dbReference type="NCBI Taxonomy" id="7764"/>
    <lineage>
        <taxon>Eukaryota</taxon>
        <taxon>Metazoa</taxon>
        <taxon>Chordata</taxon>
        <taxon>Craniata</taxon>
        <taxon>Vertebrata</taxon>
        <taxon>Cyclostomata</taxon>
        <taxon>Myxini</taxon>
        <taxon>Myxiniformes</taxon>
        <taxon>Myxinidae</taxon>
        <taxon>Eptatretinae</taxon>
        <taxon>Eptatretus</taxon>
    </lineage>
</organism>
<keyword evidence="5" id="KW-0489">Methyltransferase</keyword>
<evidence type="ECO:0000256" key="6">
    <source>
        <dbReference type="ARBA" id="ARBA00022679"/>
    </source>
</evidence>
<dbReference type="Gene3D" id="6.10.140.2220">
    <property type="match status" value="1"/>
</dbReference>
<dbReference type="GeneTree" id="ENSGT00940000157082"/>
<evidence type="ECO:0000256" key="17">
    <source>
        <dbReference type="PROSITE-ProRule" id="PRU00134"/>
    </source>
</evidence>
<dbReference type="InterPro" id="IPR046341">
    <property type="entry name" value="SET_dom_sf"/>
</dbReference>
<keyword evidence="4" id="KW-0963">Cytoplasm</keyword>
<dbReference type="Proteomes" id="UP000694388">
    <property type="component" value="Unplaced"/>
</dbReference>
<evidence type="ECO:0000256" key="9">
    <source>
        <dbReference type="ARBA" id="ARBA00022771"/>
    </source>
</evidence>
<keyword evidence="10" id="KW-0862">Zinc</keyword>
<comment type="subcellular location">
    <subcellularLocation>
        <location evidence="2">Cytoplasm</location>
        <location evidence="2">Cytosol</location>
    </subcellularLocation>
    <subcellularLocation>
        <location evidence="1">Nucleus</location>
    </subcellularLocation>
</comment>
<evidence type="ECO:0000256" key="11">
    <source>
        <dbReference type="ARBA" id="ARBA00023015"/>
    </source>
</evidence>
<dbReference type="InterPro" id="IPR002893">
    <property type="entry name" value="Znf_MYND"/>
</dbReference>
<dbReference type="SUPFAM" id="SSF82199">
    <property type="entry name" value="SET domain"/>
    <property type="match status" value="1"/>
</dbReference>
<comment type="function">
    <text evidence="14">Protein-lysine N-methyltransferase that methylates both histones and non-histone proteins, including p53/TP53 and RB1. Specifically trimethylates histone H3 'Lys-4' (H3K4me3) in vivo. The activity requires interaction with HSP90alpha. Shows even higher methyltransferase activity on p53/TP53. Monomethylates 'Lys-370' of p53/TP53, leading to decreased DNA-binding activity and subsequent transcriptional regulation activity of p53/TP53. Monomethylates RB1 at 'Lys-860'.</text>
</comment>
<dbReference type="PANTHER" id="PTHR12197">
    <property type="entry name" value="HISTONE-LYSINE N-METHYLTRANSFERASE SMYD"/>
    <property type="match status" value="1"/>
</dbReference>
<keyword evidence="7" id="KW-0949">S-adenosyl-L-methionine</keyword>
<dbReference type="Pfam" id="PF00856">
    <property type="entry name" value="SET"/>
    <property type="match status" value="1"/>
</dbReference>
<evidence type="ECO:0000256" key="4">
    <source>
        <dbReference type="ARBA" id="ARBA00022490"/>
    </source>
</evidence>
<accession>A0A8C4RAG7</accession>
<feature type="domain" description="SET" evidence="18">
    <location>
        <begin position="14"/>
        <end position="250"/>
    </location>
</feature>
<evidence type="ECO:0000256" key="7">
    <source>
        <dbReference type="ARBA" id="ARBA00022691"/>
    </source>
</evidence>
<evidence type="ECO:0000313" key="21">
    <source>
        <dbReference type="Proteomes" id="UP000694388"/>
    </source>
</evidence>
<keyword evidence="21" id="KW-1185">Reference proteome</keyword>
<keyword evidence="6" id="KW-0808">Transferase</keyword>
<dbReference type="Gene3D" id="1.10.220.160">
    <property type="match status" value="1"/>
</dbReference>
<feature type="domain" description="MYND-type" evidence="19">
    <location>
        <begin position="61"/>
        <end position="99"/>
    </location>
</feature>
<dbReference type="InterPro" id="IPR001214">
    <property type="entry name" value="SET_dom"/>
</dbReference>
<dbReference type="PROSITE" id="PS50865">
    <property type="entry name" value="ZF_MYND_2"/>
    <property type="match status" value="1"/>
</dbReference>
<evidence type="ECO:0000256" key="8">
    <source>
        <dbReference type="ARBA" id="ARBA00022723"/>
    </source>
</evidence>
<evidence type="ECO:0000259" key="19">
    <source>
        <dbReference type="PROSITE" id="PS50865"/>
    </source>
</evidence>
<evidence type="ECO:0000256" key="2">
    <source>
        <dbReference type="ARBA" id="ARBA00004514"/>
    </source>
</evidence>
<dbReference type="GO" id="GO:0140999">
    <property type="term" value="F:histone H3K4 trimethyltransferase activity"/>
    <property type="evidence" value="ECO:0007669"/>
    <property type="project" value="UniProtKB-EC"/>
</dbReference>
<name>A0A8C4RAG7_EPTBU</name>
<dbReference type="OMA" id="HYKSPGE"/>
<proteinExistence type="predicted"/>
<reference evidence="20" key="2">
    <citation type="submission" date="2025-09" db="UniProtKB">
        <authorList>
            <consortium name="Ensembl"/>
        </authorList>
    </citation>
    <scope>IDENTIFICATION</scope>
</reference>
<evidence type="ECO:0000256" key="3">
    <source>
        <dbReference type="ARBA" id="ARBA00012182"/>
    </source>
</evidence>
<dbReference type="Gene3D" id="1.25.40.970">
    <property type="match status" value="1"/>
</dbReference>
<comment type="catalytic activity">
    <reaction evidence="15">
        <text>L-lysyl(4)-[histone H3] + 3 S-adenosyl-L-methionine = N(6),N(6),N(6)-trimethyl-L-lysyl(4)-[histone H3] + 3 S-adenosyl-L-homocysteine + 3 H(+)</text>
        <dbReference type="Rhea" id="RHEA:60260"/>
        <dbReference type="Rhea" id="RHEA-COMP:15537"/>
        <dbReference type="Rhea" id="RHEA-COMP:15547"/>
        <dbReference type="ChEBI" id="CHEBI:15378"/>
        <dbReference type="ChEBI" id="CHEBI:29969"/>
        <dbReference type="ChEBI" id="CHEBI:57856"/>
        <dbReference type="ChEBI" id="CHEBI:59789"/>
        <dbReference type="ChEBI" id="CHEBI:61961"/>
        <dbReference type="EC" id="2.1.1.354"/>
    </reaction>
</comment>
<evidence type="ECO:0000256" key="15">
    <source>
        <dbReference type="ARBA" id="ARBA00047571"/>
    </source>
</evidence>
<keyword evidence="13" id="KW-0539">Nucleus</keyword>
<dbReference type="GO" id="GO:0005829">
    <property type="term" value="C:cytosol"/>
    <property type="evidence" value="ECO:0007669"/>
    <property type="project" value="UniProtKB-SubCell"/>
</dbReference>
<evidence type="ECO:0000256" key="13">
    <source>
        <dbReference type="ARBA" id="ARBA00023242"/>
    </source>
</evidence>
<keyword evidence="11" id="KW-0805">Transcription regulation</keyword>
<evidence type="ECO:0000259" key="18">
    <source>
        <dbReference type="PROSITE" id="PS50280"/>
    </source>
</evidence>
<evidence type="ECO:0000256" key="12">
    <source>
        <dbReference type="ARBA" id="ARBA00023163"/>
    </source>
</evidence>
<evidence type="ECO:0000256" key="14">
    <source>
        <dbReference type="ARBA" id="ARBA00024002"/>
    </source>
</evidence>
<dbReference type="GO" id="GO:0008270">
    <property type="term" value="F:zinc ion binding"/>
    <property type="evidence" value="ECO:0007669"/>
    <property type="project" value="UniProtKB-KW"/>
</dbReference>
<comment type="catalytic activity">
    <reaction evidence="16">
        <text>L-lysyl-[protein] + S-adenosyl-L-methionine = N(6)-methyl-L-lysyl-[protein] + S-adenosyl-L-homocysteine + H(+)</text>
        <dbReference type="Rhea" id="RHEA:51736"/>
        <dbReference type="Rhea" id="RHEA-COMP:9752"/>
        <dbReference type="Rhea" id="RHEA-COMP:13053"/>
        <dbReference type="ChEBI" id="CHEBI:15378"/>
        <dbReference type="ChEBI" id="CHEBI:29969"/>
        <dbReference type="ChEBI" id="CHEBI:57856"/>
        <dbReference type="ChEBI" id="CHEBI:59789"/>
        <dbReference type="ChEBI" id="CHEBI:61929"/>
    </reaction>
</comment>
<evidence type="ECO:0000313" key="20">
    <source>
        <dbReference type="Ensembl" id="ENSEBUP00000027484.1"/>
    </source>
</evidence>
<dbReference type="GO" id="GO:0005634">
    <property type="term" value="C:nucleus"/>
    <property type="evidence" value="ECO:0007669"/>
    <property type="project" value="UniProtKB-SubCell"/>
</dbReference>